<dbReference type="EMBL" id="AAGW02000917">
    <property type="status" value="NOT_ANNOTATED_CDS"/>
    <property type="molecule type" value="Genomic_DNA"/>
</dbReference>
<dbReference type="Proteomes" id="UP000001811">
    <property type="component" value="Chromosome 13"/>
</dbReference>
<dbReference type="RefSeq" id="XP_008262922.1">
    <property type="nucleotide sequence ID" value="XM_008264700.4"/>
</dbReference>
<dbReference type="PANTHER" id="PTHR16131:SF2">
    <property type="entry name" value="LIGAND-DEPENDENT NUCLEAR RECEPTOR-INTERACTING FACTOR 1"/>
    <property type="match status" value="1"/>
</dbReference>
<dbReference type="GO" id="GO:0005654">
    <property type="term" value="C:nucleoplasm"/>
    <property type="evidence" value="ECO:0007669"/>
    <property type="project" value="Ensembl"/>
</dbReference>
<evidence type="ECO:0000256" key="2">
    <source>
        <dbReference type="SAM" id="MobiDB-lite"/>
    </source>
</evidence>
<feature type="region of interest" description="Disordered" evidence="2">
    <location>
        <begin position="667"/>
        <end position="691"/>
    </location>
</feature>
<protein>
    <submittedName>
        <fullName evidence="3">Ligand dependent nuclear receptor interacting factor 1</fullName>
    </submittedName>
</protein>
<feature type="region of interest" description="Disordered" evidence="2">
    <location>
        <begin position="612"/>
        <end position="646"/>
    </location>
</feature>
<evidence type="ECO:0000313" key="3">
    <source>
        <dbReference type="Ensembl" id="ENSOCUP00000002225.3"/>
    </source>
</evidence>
<dbReference type="Ensembl" id="ENSOCUT00000002577.4">
    <property type="protein sequence ID" value="ENSOCUP00000002225.3"/>
    <property type="gene ID" value="ENSOCUG00000002577.4"/>
</dbReference>
<dbReference type="AlphaFoldDB" id="G1SHU7"/>
<feature type="compositionally biased region" description="Basic and acidic residues" evidence="2">
    <location>
        <begin position="537"/>
        <end position="549"/>
    </location>
</feature>
<dbReference type="CTD" id="55791"/>
<feature type="coiled-coil region" evidence="1">
    <location>
        <begin position="729"/>
        <end position="757"/>
    </location>
</feature>
<dbReference type="GO" id="GO:0034451">
    <property type="term" value="C:centriolar satellite"/>
    <property type="evidence" value="ECO:0007669"/>
    <property type="project" value="Ensembl"/>
</dbReference>
<evidence type="ECO:0000256" key="1">
    <source>
        <dbReference type="SAM" id="Coils"/>
    </source>
</evidence>
<accession>G1SHU7</accession>
<dbReference type="Pfam" id="PF15741">
    <property type="entry name" value="LRIF1"/>
    <property type="match status" value="1"/>
</dbReference>
<dbReference type="InterPro" id="IPR026191">
    <property type="entry name" value="LRIF1"/>
</dbReference>
<evidence type="ECO:0000313" key="4">
    <source>
        <dbReference type="Proteomes" id="UP000001811"/>
    </source>
</evidence>
<dbReference type="GeneTree" id="ENSGT00390000017353"/>
<dbReference type="OrthoDB" id="9944055at2759"/>
<dbReference type="KEGG" id="ocu:100357914"/>
<dbReference type="Bgee" id="ENSOCUG00000002577">
    <property type="expression patterns" value="Expressed in testis and 15 other cell types or tissues"/>
</dbReference>
<dbReference type="GO" id="GO:0000781">
    <property type="term" value="C:chromosome, telomeric region"/>
    <property type="evidence" value="ECO:0007669"/>
    <property type="project" value="Ensembl"/>
</dbReference>
<dbReference type="GO" id="GO:0006355">
    <property type="term" value="P:regulation of DNA-templated transcription"/>
    <property type="evidence" value="ECO:0007669"/>
    <property type="project" value="InterPro"/>
</dbReference>
<feature type="compositionally biased region" description="Basic residues" evidence="2">
    <location>
        <begin position="618"/>
        <end position="637"/>
    </location>
</feature>
<dbReference type="STRING" id="9986.ENSOCUP00000002225"/>
<organism evidence="3 4">
    <name type="scientific">Oryctolagus cuniculus</name>
    <name type="common">Rabbit</name>
    <dbReference type="NCBI Taxonomy" id="9986"/>
    <lineage>
        <taxon>Eukaryota</taxon>
        <taxon>Metazoa</taxon>
        <taxon>Chordata</taxon>
        <taxon>Craniata</taxon>
        <taxon>Vertebrata</taxon>
        <taxon>Euteleostomi</taxon>
        <taxon>Mammalia</taxon>
        <taxon>Eutheria</taxon>
        <taxon>Euarchontoglires</taxon>
        <taxon>Glires</taxon>
        <taxon>Lagomorpha</taxon>
        <taxon>Leporidae</taxon>
        <taxon>Oryctolagus</taxon>
    </lineage>
</organism>
<reference evidence="3" key="2">
    <citation type="submission" date="2025-08" db="UniProtKB">
        <authorList>
            <consortium name="Ensembl"/>
        </authorList>
    </citation>
    <scope>IDENTIFICATION</scope>
    <source>
        <strain evidence="3">Thorbecke</strain>
    </source>
</reference>
<feature type="compositionally biased region" description="Polar residues" evidence="2">
    <location>
        <begin position="450"/>
        <end position="465"/>
    </location>
</feature>
<reference evidence="3 4" key="1">
    <citation type="journal article" date="2011" name="Nature">
        <title>A high-resolution map of human evolutionary constraint using 29 mammals.</title>
        <authorList>
            <person name="Lindblad-Toh K."/>
            <person name="Garber M."/>
            <person name="Zuk O."/>
            <person name="Lin M.F."/>
            <person name="Parker B.J."/>
            <person name="Washietl S."/>
            <person name="Kheradpour P."/>
            <person name="Ernst J."/>
            <person name="Jordan G."/>
            <person name="Mauceli E."/>
            <person name="Ward L.D."/>
            <person name="Lowe C.B."/>
            <person name="Holloway A.K."/>
            <person name="Clamp M."/>
            <person name="Gnerre S."/>
            <person name="Alfoldi J."/>
            <person name="Beal K."/>
            <person name="Chang J."/>
            <person name="Clawson H."/>
            <person name="Cuff J."/>
            <person name="Di Palma F."/>
            <person name="Fitzgerald S."/>
            <person name="Flicek P."/>
            <person name="Guttman M."/>
            <person name="Hubisz M.J."/>
            <person name="Jaffe D.B."/>
            <person name="Jungreis I."/>
            <person name="Kent W.J."/>
            <person name="Kostka D."/>
            <person name="Lara M."/>
            <person name="Martins A.L."/>
            <person name="Massingham T."/>
            <person name="Moltke I."/>
            <person name="Raney B.J."/>
            <person name="Rasmussen M.D."/>
            <person name="Robinson J."/>
            <person name="Stark A."/>
            <person name="Vilella A.J."/>
            <person name="Wen J."/>
            <person name="Xie X."/>
            <person name="Zody M.C."/>
            <person name="Baldwin J."/>
            <person name="Bloom T."/>
            <person name="Chin C.W."/>
            <person name="Heiman D."/>
            <person name="Nicol R."/>
            <person name="Nusbaum C."/>
            <person name="Young S."/>
            <person name="Wilkinson J."/>
            <person name="Worley K.C."/>
            <person name="Kovar C.L."/>
            <person name="Muzny D.M."/>
            <person name="Gibbs R.A."/>
            <person name="Cree A."/>
            <person name="Dihn H.H."/>
            <person name="Fowler G."/>
            <person name="Jhangiani S."/>
            <person name="Joshi V."/>
            <person name="Lee S."/>
            <person name="Lewis L.R."/>
            <person name="Nazareth L.V."/>
            <person name="Okwuonu G."/>
            <person name="Santibanez J."/>
            <person name="Warren W.C."/>
            <person name="Mardis E.R."/>
            <person name="Weinstock G.M."/>
            <person name="Wilson R.K."/>
            <person name="Delehaunty K."/>
            <person name="Dooling D."/>
            <person name="Fronik C."/>
            <person name="Fulton L."/>
            <person name="Fulton B."/>
            <person name="Graves T."/>
            <person name="Minx P."/>
            <person name="Sodergren E."/>
            <person name="Birney E."/>
            <person name="Margulies E.H."/>
            <person name="Herrero J."/>
            <person name="Green E.D."/>
            <person name="Haussler D."/>
            <person name="Siepel A."/>
            <person name="Goldman N."/>
            <person name="Pollard K.S."/>
            <person name="Pedersen J.S."/>
            <person name="Lander E.S."/>
            <person name="Kellis M."/>
        </authorList>
    </citation>
    <scope>NUCLEOTIDE SEQUENCE [LARGE SCALE GENOMIC DNA]</scope>
    <source>
        <strain evidence="3 4">Thorbecke inbred</strain>
    </source>
</reference>
<name>G1SHU7_RABIT</name>
<reference evidence="3" key="3">
    <citation type="submission" date="2025-09" db="UniProtKB">
        <authorList>
            <consortium name="Ensembl"/>
        </authorList>
    </citation>
    <scope>IDENTIFICATION</scope>
    <source>
        <strain evidence="3">Thorbecke</strain>
    </source>
</reference>
<dbReference type="eggNOG" id="ENOG502QU1A">
    <property type="taxonomic scope" value="Eukaryota"/>
</dbReference>
<dbReference type="FunCoup" id="G1SHU7">
    <property type="interactions" value="675"/>
</dbReference>
<dbReference type="InParanoid" id="G1SHU7"/>
<dbReference type="GeneID" id="100357914"/>
<gene>
    <name evidence="3" type="primary">LRIF1</name>
</gene>
<dbReference type="OMA" id="ERNDKNH"/>
<dbReference type="GO" id="GO:0009048">
    <property type="term" value="P:dosage compensation by inactivation of X chromosome"/>
    <property type="evidence" value="ECO:0007669"/>
    <property type="project" value="Ensembl"/>
</dbReference>
<feature type="compositionally biased region" description="Basic and acidic residues" evidence="2">
    <location>
        <begin position="674"/>
        <end position="691"/>
    </location>
</feature>
<feature type="region of interest" description="Disordered" evidence="2">
    <location>
        <begin position="446"/>
        <end position="465"/>
    </location>
</feature>
<dbReference type="GO" id="GO:0042974">
    <property type="term" value="F:nuclear retinoic acid receptor binding"/>
    <property type="evidence" value="ECO:0007669"/>
    <property type="project" value="InterPro"/>
</dbReference>
<keyword evidence="1" id="KW-0175">Coiled coil</keyword>
<dbReference type="PaxDb" id="9986-ENSOCUP00000002225"/>
<dbReference type="GO" id="GO:0001740">
    <property type="term" value="C:Barr body"/>
    <property type="evidence" value="ECO:0007669"/>
    <property type="project" value="Ensembl"/>
</dbReference>
<dbReference type="PANTHER" id="PTHR16131">
    <property type="entry name" value="LIGAND-DEPENDENT NUCLEAR RECEPTOR-INTERACTING FACTOR 1"/>
    <property type="match status" value="1"/>
</dbReference>
<feature type="region of interest" description="Disordered" evidence="2">
    <location>
        <begin position="532"/>
        <end position="554"/>
    </location>
</feature>
<dbReference type="HOGENOM" id="CLU_020634_0_0_1"/>
<proteinExistence type="predicted"/>
<keyword evidence="4" id="KW-1185">Reference proteome</keyword>
<sequence>MSNNLRRVVLKPAEENSGNASHCVSGCMYQVVQTIGLDGKNLLQLLPIPNSSGNSIPLVQSSVMSDGLKGNTGKPVQVTFQTQISSSSKSASVQLPIFQPASSSNYFLTRKVDTAEKGRVTTVRTESFTSSASKVKRHGIKMDGLTMQTFAVPPSSTQSGSSYIVVNTQSLPVTVKSPILPSGHHLQIPAHAEVKSVPASSLPPSVQQKILASATTSTSGAMEASQIPTVIYVSPVNTVKNVVTKTFQNIYPKPVTEIAKPVILNTTPVPTNVATETQLKGGQHSQAAPVKWIFQENLQPYTPALTPVKSSNNVASKILKTFVDRKSLNDTINMPPLSTFSPSGTQSISMPIKDNALVMFNGKVYLLAKKGTDVLPSQIDQQNSISPDIPLRKDVSRVVSSSPVTEISREVLNIILAKSKSCQMETKSFSNTYLASLANLRAEKNKNMEKSSLSTTEPHSMNQSSNYLKQSKTLFTKPVFPDGLSTGQNAPRKGNTIQCIEKISSSVDATTVTSQQCVFRDQEPKIQNEMASTLEKGTQERNEKKDPQGRSKASYLKSDAEFKKIFGLTKDLRVRLTRIPDHLGCGESFDSFSSLVKSSTLKETELMVKEERKQSFDKKRKAKTPKKMDRTKRRKTKNASTTVINGGTSATSSQFSILSASDVSQHSIVTSHSKTREEKKTETEHCTHEKQEKVALHSNAVFEQGHSFNKNYTEDIFPATPPELEETIRDEKIRRLKQVLKEKEAALDEMRKKMQQK</sequence>